<feature type="region of interest" description="Disordered" evidence="1">
    <location>
        <begin position="134"/>
        <end position="153"/>
    </location>
</feature>
<keyword evidence="3" id="KW-1185">Reference proteome</keyword>
<dbReference type="EMBL" id="MU167335">
    <property type="protein sequence ID" value="KAG0142881.1"/>
    <property type="molecule type" value="Genomic_DNA"/>
</dbReference>
<organism evidence="2 3">
    <name type="scientific">Cronartium quercuum f. sp. fusiforme G11</name>
    <dbReference type="NCBI Taxonomy" id="708437"/>
    <lineage>
        <taxon>Eukaryota</taxon>
        <taxon>Fungi</taxon>
        <taxon>Dikarya</taxon>
        <taxon>Basidiomycota</taxon>
        <taxon>Pucciniomycotina</taxon>
        <taxon>Pucciniomycetes</taxon>
        <taxon>Pucciniales</taxon>
        <taxon>Coleosporiaceae</taxon>
        <taxon>Cronartium</taxon>
    </lineage>
</organism>
<dbReference type="Proteomes" id="UP000886653">
    <property type="component" value="Unassembled WGS sequence"/>
</dbReference>
<evidence type="ECO:0000313" key="2">
    <source>
        <dbReference type="EMBL" id="KAG0142881.1"/>
    </source>
</evidence>
<evidence type="ECO:0000313" key="3">
    <source>
        <dbReference type="Proteomes" id="UP000886653"/>
    </source>
</evidence>
<sequence>MLKDPKILNPNAKYPCDFDENSHLTAQFQGSRNWDTAHQLSGTTSGPLLSKVFESTSFGRDELVGSATSIQAPNERCSTQVNEKNFLVPSEWISLPPPSEYNQALREIIHRSDAASTPVFKENQALLGNQYQSQQNVNHGKRKWQDQQEDEGKSLEMASNIPFDGAFEAPVVSQIFEQAPSAPHSSSNTWATVPNETILINRWRTFREWGQHIPGVTDKEQHVQLKILRHRVSNKRKKIEESFPLENPPTPNQTPTSNAEKVKSHIKAELLILKETCPNLKKENLSSQSPSFGPFVARLGKEIILKNPGSFPNKDNFFKKISQNTEKSISELFSGFDINKNKSMAVWNFEHILFPIFVYQISWTYKFFTDMKIQSNFSKIESAFEAGYEWYKYLVEENMKEYMKTVKASIKRGIWNLWYSTRDTVSNEGPYQTIHHLEFSRTARNISSITWKIFLDWLKEYENDGYLAVGSGNSFGMGEKFKSFYNYQVWQKNAFKPIPTSVQDSFRSEVSP</sequence>
<name>A0A9P6T8C9_9BASI</name>
<dbReference type="OrthoDB" id="10475465at2759"/>
<gene>
    <name evidence="2" type="ORF">CROQUDRAFT_717454</name>
</gene>
<proteinExistence type="predicted"/>
<accession>A0A9P6T8C9</accession>
<dbReference type="AlphaFoldDB" id="A0A9P6T8C9"/>
<feature type="region of interest" description="Disordered" evidence="1">
    <location>
        <begin position="239"/>
        <end position="260"/>
    </location>
</feature>
<protein>
    <submittedName>
        <fullName evidence="2">Uncharacterized protein</fullName>
    </submittedName>
</protein>
<comment type="caution">
    <text evidence="2">The sequence shown here is derived from an EMBL/GenBank/DDBJ whole genome shotgun (WGS) entry which is preliminary data.</text>
</comment>
<evidence type="ECO:0000256" key="1">
    <source>
        <dbReference type="SAM" id="MobiDB-lite"/>
    </source>
</evidence>
<feature type="compositionally biased region" description="Basic and acidic residues" evidence="1">
    <location>
        <begin position="143"/>
        <end position="153"/>
    </location>
</feature>
<reference evidence="2" key="1">
    <citation type="submission" date="2013-11" db="EMBL/GenBank/DDBJ databases">
        <title>Genome sequence of the fusiform rust pathogen reveals effectors for host alternation and coevolution with pine.</title>
        <authorList>
            <consortium name="DOE Joint Genome Institute"/>
            <person name="Smith K."/>
            <person name="Pendleton A."/>
            <person name="Kubisiak T."/>
            <person name="Anderson C."/>
            <person name="Salamov A."/>
            <person name="Aerts A."/>
            <person name="Riley R."/>
            <person name="Clum A."/>
            <person name="Lindquist E."/>
            <person name="Ence D."/>
            <person name="Campbell M."/>
            <person name="Kronenberg Z."/>
            <person name="Feau N."/>
            <person name="Dhillon B."/>
            <person name="Hamelin R."/>
            <person name="Burleigh J."/>
            <person name="Smith J."/>
            <person name="Yandell M."/>
            <person name="Nelson C."/>
            <person name="Grigoriev I."/>
            <person name="Davis J."/>
        </authorList>
    </citation>
    <scope>NUCLEOTIDE SEQUENCE</scope>
    <source>
        <strain evidence="2">G11</strain>
    </source>
</reference>